<proteinExistence type="predicted"/>
<organism evidence="1 2">
    <name type="scientific">Bradyrhizobium hipponense</name>
    <dbReference type="NCBI Taxonomy" id="2605638"/>
    <lineage>
        <taxon>Bacteria</taxon>
        <taxon>Pseudomonadati</taxon>
        <taxon>Pseudomonadota</taxon>
        <taxon>Alphaproteobacteria</taxon>
        <taxon>Hyphomicrobiales</taxon>
        <taxon>Nitrobacteraceae</taxon>
        <taxon>Bradyrhizobium</taxon>
    </lineage>
</organism>
<accession>A0A5S4YLZ0</accession>
<dbReference type="EMBL" id="VSTH01000051">
    <property type="protein sequence ID" value="TYO65421.1"/>
    <property type="molecule type" value="Genomic_DNA"/>
</dbReference>
<name>A0A5S4YLZ0_9BRAD</name>
<reference evidence="1 2" key="1">
    <citation type="submission" date="2019-08" db="EMBL/GenBank/DDBJ databases">
        <title>Bradyrhizobium hipponensis sp. nov., a rhizobium isolated from a Lupinus angustifolius root nodule in Tunisia.</title>
        <authorList>
            <person name="Off K."/>
            <person name="Rejili M."/>
            <person name="Mars M."/>
            <person name="Brachmann A."/>
            <person name="Marin M."/>
        </authorList>
    </citation>
    <scope>NUCLEOTIDE SEQUENCE [LARGE SCALE GENOMIC DNA]</scope>
    <source>
        <strain evidence="2">aSej3</strain>
    </source>
</reference>
<gene>
    <name evidence="1" type="ORF">FXV83_15915</name>
</gene>
<evidence type="ECO:0000313" key="2">
    <source>
        <dbReference type="Proteomes" id="UP000324797"/>
    </source>
</evidence>
<dbReference type="RefSeq" id="WP_148740355.1">
    <property type="nucleotide sequence ID" value="NZ_VSTH01000051.1"/>
</dbReference>
<dbReference type="AlphaFoldDB" id="A0A5S4YLZ0"/>
<keyword evidence="2" id="KW-1185">Reference proteome</keyword>
<comment type="caution">
    <text evidence="1">The sequence shown here is derived from an EMBL/GenBank/DDBJ whole genome shotgun (WGS) entry which is preliminary data.</text>
</comment>
<protein>
    <submittedName>
        <fullName evidence="1">Uncharacterized protein</fullName>
    </submittedName>
</protein>
<dbReference type="Proteomes" id="UP000324797">
    <property type="component" value="Unassembled WGS sequence"/>
</dbReference>
<sequence length="138" mass="15602">MANVVEGEPRDSQEWHGSYLDEDGMVADILAKVSADAVAVKRWLDERSWRMPDMSPDGRKAMYVPEHAGCLMFAGMSIRNYYGLWHASNPHTAFGIDEELEMTDGIVTDARHPDNFSHRVIDRVKAELRKLFPEPVAA</sequence>
<evidence type="ECO:0000313" key="1">
    <source>
        <dbReference type="EMBL" id="TYO65421.1"/>
    </source>
</evidence>